<evidence type="ECO:0000256" key="1">
    <source>
        <dbReference type="ARBA" id="ARBA00004533"/>
    </source>
</evidence>
<dbReference type="InterPro" id="IPR003399">
    <property type="entry name" value="Mce/MlaD"/>
</dbReference>
<evidence type="ECO:0000256" key="3">
    <source>
        <dbReference type="ARBA" id="ARBA00022519"/>
    </source>
</evidence>
<accession>A0ABT7XTQ3</accession>
<feature type="domain" description="Mce/MlaD" evidence="8">
    <location>
        <begin position="52"/>
        <end position="141"/>
    </location>
</feature>
<comment type="caution">
    <text evidence="9">The sequence shown here is derived from an EMBL/GenBank/DDBJ whole genome shotgun (WGS) entry which is preliminary data.</text>
</comment>
<keyword evidence="10" id="KW-1185">Reference proteome</keyword>
<reference evidence="9" key="1">
    <citation type="submission" date="2023-06" db="EMBL/GenBank/DDBJ databases">
        <authorList>
            <person name="Zhang S."/>
        </authorList>
    </citation>
    <scope>NUCLEOTIDE SEQUENCE</scope>
    <source>
        <strain evidence="9">SG2303</strain>
    </source>
</reference>
<keyword evidence="5 7" id="KW-1133">Transmembrane helix</keyword>
<dbReference type="Proteomes" id="UP001168540">
    <property type="component" value="Unassembled WGS sequence"/>
</dbReference>
<evidence type="ECO:0000256" key="6">
    <source>
        <dbReference type="ARBA" id="ARBA00023136"/>
    </source>
</evidence>
<organism evidence="9 10">
    <name type="scientific">Crenobacter oryzisoli</name>
    <dbReference type="NCBI Taxonomy" id="3056844"/>
    <lineage>
        <taxon>Bacteria</taxon>
        <taxon>Pseudomonadati</taxon>
        <taxon>Pseudomonadota</taxon>
        <taxon>Betaproteobacteria</taxon>
        <taxon>Neisseriales</taxon>
        <taxon>Neisseriaceae</taxon>
        <taxon>Crenobacter</taxon>
    </lineage>
</organism>
<feature type="domain" description="Mce/MlaD" evidence="8">
    <location>
        <begin position="297"/>
        <end position="401"/>
    </location>
</feature>
<evidence type="ECO:0000259" key="8">
    <source>
        <dbReference type="Pfam" id="PF02470"/>
    </source>
</evidence>
<dbReference type="PANTHER" id="PTHR30462">
    <property type="entry name" value="INTERMEMBRANE TRANSPORT PROTEIN PQIB-RELATED"/>
    <property type="match status" value="1"/>
</dbReference>
<sequence>MPGPEPNNELPDLPEAVAASRSRWRMQLVWLVPIVAVLIGGWLAVKAVLEQGTAITISFKTGEGLEAGKTKIRFKDVEIGIVEAVALSPDHSRVVAKAEISKDAAKLLVNNTRFWVVRPRISGGSVSGLSTLLSGSFIGMDVGNAVKARRDFVGLESPPVFPSDVPGREFILKGKDLGSLDTGSPVYFRRLQVGQVTAYDLDADGKGVTLRVFVNTPYDKFVEADTRFWQASGVDVSLDANGIRVDTQSLVSIMIGGIAFESSGGVFPPSVAAAHTQFTLYHDRAEAMKRHDRIVNTYIVDFTESVRGLAVGAPVDFRGIVVGEVTGIYTHFDPATRQFSIPVEINLYPERFTSRYKTGEKGGRLSDNPKQLADFLVERGLRVQLRTGSLLSGQLYLALDFFPGAQKAKVDWDTTPPELPSVPGKLQSLQDSVTSLVAKLNTIPFEGIGKDTRKTLQSANVLLTNLDTLIPQANDTLAAAHRALDSANAVLQPDSALQQNTADAVRELARTAAAFRALADYLDRHPEALIRGKLEDKP</sequence>
<keyword evidence="4 7" id="KW-0812">Transmembrane</keyword>
<evidence type="ECO:0000256" key="5">
    <source>
        <dbReference type="ARBA" id="ARBA00022989"/>
    </source>
</evidence>
<keyword evidence="6 7" id="KW-0472">Membrane</keyword>
<evidence type="ECO:0000256" key="2">
    <source>
        <dbReference type="ARBA" id="ARBA00022475"/>
    </source>
</evidence>
<evidence type="ECO:0000313" key="10">
    <source>
        <dbReference type="Proteomes" id="UP001168540"/>
    </source>
</evidence>
<evidence type="ECO:0000313" key="9">
    <source>
        <dbReference type="EMBL" id="MDN0077171.1"/>
    </source>
</evidence>
<comment type="subcellular location">
    <subcellularLocation>
        <location evidence="1">Cell inner membrane</location>
    </subcellularLocation>
</comment>
<dbReference type="PANTHER" id="PTHR30462:SF0">
    <property type="entry name" value="INTERMEMBRANE TRANSPORT PROTEIN YEBT"/>
    <property type="match status" value="1"/>
</dbReference>
<dbReference type="InterPro" id="IPR051800">
    <property type="entry name" value="PqiA-PqiB_transport"/>
</dbReference>
<proteinExistence type="predicted"/>
<feature type="domain" description="Mce/MlaD" evidence="8">
    <location>
        <begin position="168"/>
        <end position="227"/>
    </location>
</feature>
<keyword evidence="2" id="KW-1003">Cell membrane</keyword>
<keyword evidence="3" id="KW-0997">Cell inner membrane</keyword>
<evidence type="ECO:0000256" key="7">
    <source>
        <dbReference type="SAM" id="Phobius"/>
    </source>
</evidence>
<feature type="transmembrane region" description="Helical" evidence="7">
    <location>
        <begin position="28"/>
        <end position="49"/>
    </location>
</feature>
<dbReference type="EMBL" id="JAUEDK010000055">
    <property type="protein sequence ID" value="MDN0077171.1"/>
    <property type="molecule type" value="Genomic_DNA"/>
</dbReference>
<dbReference type="Pfam" id="PF02470">
    <property type="entry name" value="MlaD"/>
    <property type="match status" value="3"/>
</dbReference>
<name>A0ABT7XTQ3_9NEIS</name>
<protein>
    <submittedName>
        <fullName evidence="9">MlaD family protein</fullName>
    </submittedName>
</protein>
<dbReference type="RefSeq" id="WP_289831812.1">
    <property type="nucleotide sequence ID" value="NZ_JAUEDK010000055.1"/>
</dbReference>
<gene>
    <name evidence="9" type="ORF">QU481_20220</name>
</gene>
<evidence type="ECO:0000256" key="4">
    <source>
        <dbReference type="ARBA" id="ARBA00022692"/>
    </source>
</evidence>